<accession>A0AAN8JJR3</accession>
<sequence>MSGKKGSNRVKGNLKPSSSSQAASLLAGQTPGFIGFGDKGSPSFVPLSHILDDVDSTLDSDVRLVLRKLTKRDTTTKIKALQELGAICQQKDADVIKSMLPFWPRLYNRLSIDNDHKVREAVQQTFLIITSQIKKEIAPYLKSIMGCWILSQCDTYPTVASAANQAFHNTFPSGKQNEALTIYRQEIINYFVDNLVSQTAQSLSDSKATDSEDMESKYTRTVASSLLGCRKLISAIPEDKKSTLVSSIISLFENGKFWKHGKSMVPSVKAGLYSFLAIVCQRYPEVANSYSSKLTPLVLHNLDISNPLIVGFMWEAILSLVNYSPVCWKHISWQKAFWPKLKKSLENGCHGNASTVAPNLMPLLSKIPVNFYQSDCESTFYLEFLTSMRTGFKVETVSQSNIESSALINAYIECCRYTINQTLLVENPEKEISKNILDVSILDLLKSTLTEQKISAIASPLYSCVGSFIKSLEKSSKDKGLSEYFWNQIRDFLFTLLKDQSHRITDRLSALMKGFLVPSFSFKKAFSLRFANNSVQKYKKDSVSVLVTPDTLSDSFSDFYASILVHVYTEMIVESKQELYLPFLADMFDLYITKDILSTLLSLEENQDKNIFVEFFKVACMPWLKSSSCSSVSAENILTISFKCLDNVETFDYTVLLPELIENCNGLIQRCIVIEKLTEKRKYDPKAGTILRSSTVTQMILDLVRETCVLSTKTNNSDNHVLIERGWSVITLVLSSCSEEETVYDNDCVEAVILAIGEELNSLNHTASNSNLVQTVQFITKAACSFFDNLKNILCPKASEELMMTLFRISVDSFYNLKETLLECCERAWSKGLILLLKSEVNDLNEDGFLYQACLLVKKLVSTEETTGQSLIRLLKSVEILLNNVKDNTTSNKRILDLLLQLLHIPFGEKECTKYISLLGYVYISGDVLSAAENLPQHISVSCANHLPGLVNQGTLNAQLVLFCLRGGISVSISEESSGKMLSPESKLGININDYLIHVFQALSLSKTLFVHEKLESCQLLTDIKNLERIVQAVTLALTDYNKKQLLLKAIMDSEEEGKLKSVLLAFILETFVPKYCSLNFDEMMERWNYLSCGIVHSIQTLAPFFPSSKAQRLAEIQIPVLISSMSTTNEWLGYRSLAVITSCLSSMGKNSQAEIFASFKLLVKNVFEHVRNWHEADDDFMVSADEDLNDTRKVLLSIEVAKFLKLVIIIAPESISCKEWDMVLCCLVDWVHRIKCCAQVKDPCVTSVAFATAVSSLLLEISKCINEKVKYNASEYPESLSSEWEEFFSEEIFGELITVYVALLGQMCRSALGKMMITALGKPLSYCNKCHILKHKLPVYLNADNDSLLKQNTQTFLNHFCPYLLCEQLDVQKTVYSLLEKIMGEVAKQYQEPGKDGDSQTGTEESCIQSPPKVLISIVKKGRQAMELVLGNLSIGEHYIISPHSEECQFVYGYMLAWKLLLTIFKTANPQMRAKYATYLKEDGLMAGLLRHIFCLLPSERTLATVSTSYFISHSIVNSFNSDVDVQQQAYSLLYQCFETTPALVRQWWMDLDRKTSLYVDKFTSKYVSPLLCANEISMVRPSSEDLEGITIKPRPSAREVVATYIMAEVKIVVTITLPKNFPLGVIAVSSDKRVGATQAQWDRWLLQLNIFLQHQNGTIIEGLKLWKKNIDKRFDGVEDCMICFSVLHGTTFQLPKLQCRTCKKKYHSACLYKWFSTSMNSTCPLCRNLF</sequence>
<evidence type="ECO:0000256" key="17">
    <source>
        <dbReference type="SAM" id="MobiDB-lite"/>
    </source>
</evidence>
<reference evidence="19 20" key="1">
    <citation type="submission" date="2024-01" db="EMBL/GenBank/DDBJ databases">
        <title>The genome of the rayed Mediterranean limpet Patella caerulea (Linnaeus, 1758).</title>
        <authorList>
            <person name="Anh-Thu Weber A."/>
            <person name="Halstead-Nussloch G."/>
        </authorList>
    </citation>
    <scope>NUCLEOTIDE SEQUENCE [LARGE SCALE GENOMIC DNA]</scope>
    <source>
        <strain evidence="19">AATW-2023a</strain>
        <tissue evidence="19">Whole specimen</tissue>
    </source>
</reference>
<dbReference type="GO" id="GO:0043023">
    <property type="term" value="F:ribosomal large subunit binding"/>
    <property type="evidence" value="ECO:0007669"/>
    <property type="project" value="TreeGrafter"/>
</dbReference>
<comment type="catalytic activity">
    <reaction evidence="1 16">
        <text>S-ubiquitinyl-[E2 ubiquitin-conjugating enzyme]-L-cysteine + [acceptor protein]-L-lysine = [E2 ubiquitin-conjugating enzyme]-L-cysteine + N(6)-ubiquitinyl-[acceptor protein]-L-lysine.</text>
        <dbReference type="EC" id="2.3.2.27"/>
    </reaction>
</comment>
<keyword evidence="9 16" id="KW-0479">Metal-binding</keyword>
<proteinExistence type="inferred from homology"/>
<evidence type="ECO:0000259" key="18">
    <source>
        <dbReference type="PROSITE" id="PS50089"/>
    </source>
</evidence>
<dbReference type="Pfam" id="PF22958">
    <property type="entry name" value="Ltn1_1st"/>
    <property type="match status" value="1"/>
</dbReference>
<dbReference type="Gene3D" id="1.25.10.10">
    <property type="entry name" value="Leucine-rich Repeat Variant"/>
    <property type="match status" value="1"/>
</dbReference>
<dbReference type="Proteomes" id="UP001347796">
    <property type="component" value="Unassembled WGS sequence"/>
</dbReference>
<dbReference type="GO" id="GO:0008270">
    <property type="term" value="F:zinc ion binding"/>
    <property type="evidence" value="ECO:0007669"/>
    <property type="project" value="UniProtKB-KW"/>
</dbReference>
<keyword evidence="8 16" id="KW-0808">Transferase</keyword>
<evidence type="ECO:0000256" key="3">
    <source>
        <dbReference type="ARBA" id="ARBA00004906"/>
    </source>
</evidence>
<comment type="similarity">
    <text evidence="4 16">Belongs to the LTN1 family.</text>
</comment>
<gene>
    <name evidence="19" type="ORF">SNE40_014229</name>
</gene>
<evidence type="ECO:0000313" key="19">
    <source>
        <dbReference type="EMBL" id="KAK6175849.1"/>
    </source>
</evidence>
<evidence type="ECO:0000256" key="15">
    <source>
        <dbReference type="PROSITE-ProRule" id="PRU00175"/>
    </source>
</evidence>
<dbReference type="InterPro" id="IPR011016">
    <property type="entry name" value="Znf_RING-CH"/>
</dbReference>
<dbReference type="InterPro" id="IPR011989">
    <property type="entry name" value="ARM-like"/>
</dbReference>
<dbReference type="Pfam" id="PF22999">
    <property type="entry name" value="LTN1_E3_ligase_6th"/>
    <property type="match status" value="1"/>
</dbReference>
<evidence type="ECO:0000256" key="9">
    <source>
        <dbReference type="ARBA" id="ARBA00022723"/>
    </source>
</evidence>
<dbReference type="CDD" id="cd16491">
    <property type="entry name" value="RING-CH-C4HC3_LTN1"/>
    <property type="match status" value="1"/>
</dbReference>
<keyword evidence="20" id="KW-1185">Reference proteome</keyword>
<evidence type="ECO:0000256" key="11">
    <source>
        <dbReference type="ARBA" id="ARBA00022771"/>
    </source>
</evidence>
<dbReference type="InterPro" id="IPR039804">
    <property type="entry name" value="RING-CH-C4HC3_LTN1"/>
</dbReference>
<dbReference type="InterPro" id="IPR013083">
    <property type="entry name" value="Znf_RING/FYVE/PHD"/>
</dbReference>
<dbReference type="GO" id="GO:0005829">
    <property type="term" value="C:cytosol"/>
    <property type="evidence" value="ECO:0007669"/>
    <property type="project" value="UniProtKB-SubCell"/>
</dbReference>
<comment type="pathway">
    <text evidence="3 16">Protein modification; protein ubiquitination.</text>
</comment>
<name>A0AAN8JJR3_PATCE</name>
<comment type="subcellular location">
    <subcellularLocation>
        <location evidence="2">Cytoplasm</location>
        <location evidence="2">Cytosol</location>
    </subcellularLocation>
</comment>
<evidence type="ECO:0000256" key="2">
    <source>
        <dbReference type="ARBA" id="ARBA00004514"/>
    </source>
</evidence>
<evidence type="ECO:0000256" key="10">
    <source>
        <dbReference type="ARBA" id="ARBA00022737"/>
    </source>
</evidence>
<protein>
    <recommendedName>
        <fullName evidence="6 16">E3 ubiquitin-protein ligase listerin</fullName>
        <ecNumber evidence="5 16">2.3.2.27</ecNumber>
    </recommendedName>
    <alternativeName>
        <fullName evidence="14 16">RING-type E3 ubiquitin transferase listerin</fullName>
    </alternativeName>
</protein>
<dbReference type="GO" id="GO:0061630">
    <property type="term" value="F:ubiquitin protein ligase activity"/>
    <property type="evidence" value="ECO:0007669"/>
    <property type="project" value="UniProtKB-UniRule"/>
</dbReference>
<keyword evidence="12 16" id="KW-0833">Ubl conjugation pathway</keyword>
<evidence type="ECO:0000256" key="6">
    <source>
        <dbReference type="ARBA" id="ARBA00017157"/>
    </source>
</evidence>
<keyword evidence="7" id="KW-0963">Cytoplasm</keyword>
<feature type="region of interest" description="Disordered" evidence="17">
    <location>
        <begin position="1"/>
        <end position="21"/>
    </location>
</feature>
<dbReference type="EC" id="2.3.2.27" evidence="5 16"/>
<dbReference type="InterPro" id="IPR054478">
    <property type="entry name" value="LTN1_UBC"/>
</dbReference>
<dbReference type="InterPro" id="IPR039795">
    <property type="entry name" value="LTN1/Rkr1"/>
</dbReference>
<dbReference type="Pfam" id="PF23009">
    <property type="entry name" value="UBC_like"/>
    <property type="match status" value="1"/>
</dbReference>
<dbReference type="GO" id="GO:0072344">
    <property type="term" value="P:rescue of stalled ribosome"/>
    <property type="evidence" value="ECO:0007669"/>
    <property type="project" value="UniProtKB-UniRule"/>
</dbReference>
<dbReference type="FunFam" id="3.30.40.10:FF:000038">
    <property type="entry name" value="E3 ubiquitin-protein ligase listerin"/>
    <property type="match status" value="1"/>
</dbReference>
<dbReference type="SMART" id="SM00744">
    <property type="entry name" value="RINGv"/>
    <property type="match status" value="1"/>
</dbReference>
<feature type="domain" description="RING-type" evidence="18">
    <location>
        <begin position="1682"/>
        <end position="1729"/>
    </location>
</feature>
<keyword evidence="11 15" id="KW-0863">Zinc-finger</keyword>
<keyword evidence="13 16" id="KW-0862">Zinc</keyword>
<dbReference type="Gene3D" id="3.30.40.10">
    <property type="entry name" value="Zinc/RING finger domain, C3HC4 (zinc finger)"/>
    <property type="match status" value="1"/>
</dbReference>
<evidence type="ECO:0000256" key="5">
    <source>
        <dbReference type="ARBA" id="ARBA00012483"/>
    </source>
</evidence>
<dbReference type="EMBL" id="JAZGQO010000010">
    <property type="protein sequence ID" value="KAK6175849.1"/>
    <property type="molecule type" value="Genomic_DNA"/>
</dbReference>
<comment type="function">
    <text evidence="16">E3 ubiquitin-protein ligase. Component of the ribosome quality control complex (RQC), a ribosome-associated complex that mediates ubiquitination and extraction of incompletely synthesized nascent chains for proteasomal degradation.</text>
</comment>
<dbReference type="InterPro" id="IPR054477">
    <property type="entry name" value="LTN1_E3_ligase_6th"/>
</dbReference>
<dbReference type="GO" id="GO:1990112">
    <property type="term" value="C:RQC complex"/>
    <property type="evidence" value="ECO:0007669"/>
    <property type="project" value="UniProtKB-UniRule"/>
</dbReference>
<evidence type="ECO:0000313" key="20">
    <source>
        <dbReference type="Proteomes" id="UP001347796"/>
    </source>
</evidence>
<dbReference type="InterPro" id="IPR001841">
    <property type="entry name" value="Znf_RING"/>
</dbReference>
<dbReference type="InterPro" id="IPR016024">
    <property type="entry name" value="ARM-type_fold"/>
</dbReference>
<dbReference type="PROSITE" id="PS50089">
    <property type="entry name" value="ZF_RING_2"/>
    <property type="match status" value="1"/>
</dbReference>
<evidence type="ECO:0000256" key="8">
    <source>
        <dbReference type="ARBA" id="ARBA00022679"/>
    </source>
</evidence>
<dbReference type="GO" id="GO:1990116">
    <property type="term" value="P:ribosome-associated ubiquitin-dependent protein catabolic process"/>
    <property type="evidence" value="ECO:0007669"/>
    <property type="project" value="UniProtKB-UniRule"/>
</dbReference>
<dbReference type="SUPFAM" id="SSF57850">
    <property type="entry name" value="RING/U-box"/>
    <property type="match status" value="1"/>
</dbReference>
<dbReference type="InterPro" id="IPR054476">
    <property type="entry name" value="Ltn1_N"/>
</dbReference>
<evidence type="ECO:0000256" key="13">
    <source>
        <dbReference type="ARBA" id="ARBA00022833"/>
    </source>
</evidence>
<comment type="caution">
    <text evidence="19">The sequence shown here is derived from an EMBL/GenBank/DDBJ whole genome shotgun (WGS) entry which is preliminary data.</text>
</comment>
<dbReference type="PANTHER" id="PTHR12389">
    <property type="entry name" value="ZINC FINGER PROTEIN 294"/>
    <property type="match status" value="1"/>
</dbReference>
<dbReference type="SUPFAM" id="SSF48371">
    <property type="entry name" value="ARM repeat"/>
    <property type="match status" value="1"/>
</dbReference>
<evidence type="ECO:0000256" key="12">
    <source>
        <dbReference type="ARBA" id="ARBA00022786"/>
    </source>
</evidence>
<keyword evidence="10" id="KW-0677">Repeat</keyword>
<evidence type="ECO:0000256" key="7">
    <source>
        <dbReference type="ARBA" id="ARBA00022490"/>
    </source>
</evidence>
<evidence type="ECO:0000256" key="14">
    <source>
        <dbReference type="ARBA" id="ARBA00032366"/>
    </source>
</evidence>
<comment type="subunit">
    <text evidence="16">Component of the ribosome quality control complex (RQC).</text>
</comment>
<evidence type="ECO:0000256" key="4">
    <source>
        <dbReference type="ARBA" id="ARBA00007997"/>
    </source>
</evidence>
<dbReference type="PANTHER" id="PTHR12389:SF0">
    <property type="entry name" value="E3 UBIQUITIN-PROTEIN LIGASE LISTERIN"/>
    <property type="match status" value="1"/>
</dbReference>
<evidence type="ECO:0000256" key="16">
    <source>
        <dbReference type="RuleBase" id="RU367090"/>
    </source>
</evidence>
<evidence type="ECO:0000256" key="1">
    <source>
        <dbReference type="ARBA" id="ARBA00000900"/>
    </source>
</evidence>
<organism evidence="19 20">
    <name type="scientific">Patella caerulea</name>
    <name type="common">Rayed Mediterranean limpet</name>
    <dbReference type="NCBI Taxonomy" id="87958"/>
    <lineage>
        <taxon>Eukaryota</taxon>
        <taxon>Metazoa</taxon>
        <taxon>Spiralia</taxon>
        <taxon>Lophotrochozoa</taxon>
        <taxon>Mollusca</taxon>
        <taxon>Gastropoda</taxon>
        <taxon>Patellogastropoda</taxon>
        <taxon>Patelloidea</taxon>
        <taxon>Patellidae</taxon>
        <taxon>Patella</taxon>
    </lineage>
</organism>